<dbReference type="GO" id="GO:0006508">
    <property type="term" value="P:proteolysis"/>
    <property type="evidence" value="ECO:0007669"/>
    <property type="project" value="UniProtKB-KW"/>
</dbReference>
<evidence type="ECO:0000259" key="7">
    <source>
        <dbReference type="Pfam" id="PF01551"/>
    </source>
</evidence>
<evidence type="ECO:0000256" key="1">
    <source>
        <dbReference type="ARBA" id="ARBA00001947"/>
    </source>
</evidence>
<keyword evidence="4" id="KW-0378">Hydrolase</keyword>
<dbReference type="InterPro" id="IPR016047">
    <property type="entry name" value="M23ase_b-sheet_dom"/>
</dbReference>
<dbReference type="InterPro" id="IPR050570">
    <property type="entry name" value="Cell_wall_metabolism_enzyme"/>
</dbReference>
<organism evidence="8 9">
    <name type="scientific">Caulobacter endophyticus</name>
    <dbReference type="NCBI Taxonomy" id="2172652"/>
    <lineage>
        <taxon>Bacteria</taxon>
        <taxon>Pseudomonadati</taxon>
        <taxon>Pseudomonadota</taxon>
        <taxon>Alphaproteobacteria</taxon>
        <taxon>Caulobacterales</taxon>
        <taxon>Caulobacteraceae</taxon>
        <taxon>Caulobacter</taxon>
    </lineage>
</organism>
<protein>
    <recommendedName>
        <fullName evidence="7">M23ase beta-sheet core domain-containing protein</fullName>
    </recommendedName>
</protein>
<dbReference type="GO" id="GO:0004222">
    <property type="term" value="F:metalloendopeptidase activity"/>
    <property type="evidence" value="ECO:0007669"/>
    <property type="project" value="TreeGrafter"/>
</dbReference>
<keyword evidence="5" id="KW-0862">Zinc</keyword>
<dbReference type="SUPFAM" id="SSF51261">
    <property type="entry name" value="Duplicated hybrid motif"/>
    <property type="match status" value="1"/>
</dbReference>
<dbReference type="Gene3D" id="2.70.70.10">
    <property type="entry name" value="Glucose Permease (Domain IIA)"/>
    <property type="match status" value="1"/>
</dbReference>
<dbReference type="InterPro" id="IPR011055">
    <property type="entry name" value="Dup_hybrid_motif"/>
</dbReference>
<evidence type="ECO:0000256" key="5">
    <source>
        <dbReference type="ARBA" id="ARBA00022833"/>
    </source>
</evidence>
<name>A0A2T9K1G3_9CAUL</name>
<gene>
    <name evidence="8" type="ORF">DDF67_11680</name>
</gene>
<evidence type="ECO:0000256" key="2">
    <source>
        <dbReference type="ARBA" id="ARBA00022670"/>
    </source>
</evidence>
<comment type="cofactor">
    <cofactor evidence="1">
        <name>Zn(2+)</name>
        <dbReference type="ChEBI" id="CHEBI:29105"/>
    </cofactor>
</comment>
<dbReference type="CDD" id="cd12797">
    <property type="entry name" value="M23_peptidase"/>
    <property type="match status" value="1"/>
</dbReference>
<proteinExistence type="predicted"/>
<keyword evidence="6" id="KW-0482">Metalloprotease</keyword>
<dbReference type="OrthoDB" id="9805070at2"/>
<dbReference type="AlphaFoldDB" id="A0A2T9K1G3"/>
<evidence type="ECO:0000313" key="8">
    <source>
        <dbReference type="EMBL" id="PVM89795.1"/>
    </source>
</evidence>
<keyword evidence="3" id="KW-0479">Metal-binding</keyword>
<evidence type="ECO:0000256" key="4">
    <source>
        <dbReference type="ARBA" id="ARBA00022801"/>
    </source>
</evidence>
<comment type="caution">
    <text evidence="8">The sequence shown here is derived from an EMBL/GenBank/DDBJ whole genome shotgun (WGS) entry which is preliminary data.</text>
</comment>
<evidence type="ECO:0000256" key="3">
    <source>
        <dbReference type="ARBA" id="ARBA00022723"/>
    </source>
</evidence>
<keyword evidence="9" id="KW-1185">Reference proteome</keyword>
<evidence type="ECO:0000256" key="6">
    <source>
        <dbReference type="ARBA" id="ARBA00023049"/>
    </source>
</evidence>
<sequence length="114" mass="12079">MNRAAPTGRGYGNYLKIRHGQHLVTAYAHLDAFDPGVAPGAAVRQGEIVARSGQTGVGTGPHLHYEVIVDDAHTDPLTALASLGEGPSQQLEPGDLERFRAARDRIDGLRSSAL</sequence>
<keyword evidence="2" id="KW-0645">Protease</keyword>
<dbReference type="EMBL" id="QDKQ01000039">
    <property type="protein sequence ID" value="PVM89795.1"/>
    <property type="molecule type" value="Genomic_DNA"/>
</dbReference>
<dbReference type="PANTHER" id="PTHR21666:SF288">
    <property type="entry name" value="CELL DIVISION PROTEIN YTFB"/>
    <property type="match status" value="1"/>
</dbReference>
<dbReference type="GO" id="GO:0046872">
    <property type="term" value="F:metal ion binding"/>
    <property type="evidence" value="ECO:0007669"/>
    <property type="project" value="UniProtKB-KW"/>
</dbReference>
<dbReference type="PANTHER" id="PTHR21666">
    <property type="entry name" value="PEPTIDASE-RELATED"/>
    <property type="match status" value="1"/>
</dbReference>
<feature type="domain" description="M23ase beta-sheet core" evidence="7">
    <location>
        <begin position="8"/>
        <end position="76"/>
    </location>
</feature>
<evidence type="ECO:0000313" key="9">
    <source>
        <dbReference type="Proteomes" id="UP000245073"/>
    </source>
</evidence>
<dbReference type="Proteomes" id="UP000245073">
    <property type="component" value="Unassembled WGS sequence"/>
</dbReference>
<dbReference type="Pfam" id="PF01551">
    <property type="entry name" value="Peptidase_M23"/>
    <property type="match status" value="1"/>
</dbReference>
<reference evidence="8 9" key="1">
    <citation type="submission" date="2018-04" db="EMBL/GenBank/DDBJ databases">
        <title>The genome sequence of Caulobacter sp. 744.</title>
        <authorList>
            <person name="Gao J."/>
            <person name="Sun J."/>
        </authorList>
    </citation>
    <scope>NUCLEOTIDE SEQUENCE [LARGE SCALE GENOMIC DNA]</scope>
    <source>
        <strain evidence="8 9">774</strain>
    </source>
</reference>
<accession>A0A2T9K1G3</accession>